<keyword evidence="2" id="KW-1185">Reference proteome</keyword>
<dbReference type="RefSeq" id="NP_758940.1">
    <property type="nucleotide sequence ID" value="NC_004456.1"/>
</dbReference>
<sequence length="34" mass="3905">MIATNNSKEGFLLIFSVWVNLEPSQIQQAVNRTR</sequence>
<accession>Q8H9L8</accession>
<gene>
    <name evidence="1" type="primary">orf49</name>
</gene>
<reference evidence="1 2" key="1">
    <citation type="journal article" date="2002" name="J. Appl. Microbiol.">
        <title>The complete nucleotide sequence of the Vibrio harveyi bacteriophage VHML.</title>
        <authorList>
            <person name="Oakey H.J."/>
            <person name="Cullen B.R."/>
            <person name="Owens L."/>
        </authorList>
    </citation>
    <scope>NUCLEOTIDE SEQUENCE</scope>
</reference>
<evidence type="ECO:0000313" key="1">
    <source>
        <dbReference type="EMBL" id="AAN12348.1"/>
    </source>
</evidence>
<name>Q8H9L8_9CAUD</name>
<proteinExistence type="predicted"/>
<protein>
    <submittedName>
        <fullName evidence="1">ORF49</fullName>
    </submittedName>
</protein>
<dbReference type="EMBL" id="AY133112">
    <property type="protein sequence ID" value="AAN12348.1"/>
    <property type="molecule type" value="Genomic_DNA"/>
</dbReference>
<organism evidence="1 2">
    <name type="scientific">Vibrio phage VHML</name>
    <dbReference type="NCBI Taxonomy" id="207597"/>
    <lineage>
        <taxon>Viruses</taxon>
        <taxon>Duplodnaviria</taxon>
        <taxon>Heunggongvirae</taxon>
        <taxon>Uroviricota</taxon>
        <taxon>Caudoviricetes</taxon>
        <taxon>Vhmlvirus</taxon>
        <taxon>Vhmlvirus VHML</taxon>
    </lineage>
</organism>
<evidence type="ECO:0000313" key="2">
    <source>
        <dbReference type="Proteomes" id="UP000001159"/>
    </source>
</evidence>
<dbReference type="KEGG" id="vg:956123"/>
<dbReference type="Proteomes" id="UP000001159">
    <property type="component" value="Segment"/>
</dbReference>